<organism evidence="5 6">
    <name type="scientific">Krasilnikovia cinnamomea</name>
    <dbReference type="NCBI Taxonomy" id="349313"/>
    <lineage>
        <taxon>Bacteria</taxon>
        <taxon>Bacillati</taxon>
        <taxon>Actinomycetota</taxon>
        <taxon>Actinomycetes</taxon>
        <taxon>Micromonosporales</taxon>
        <taxon>Micromonosporaceae</taxon>
        <taxon>Krasilnikovia</taxon>
    </lineage>
</organism>
<dbReference type="GO" id="GO:0043565">
    <property type="term" value="F:sequence-specific DNA binding"/>
    <property type="evidence" value="ECO:0007669"/>
    <property type="project" value="InterPro"/>
</dbReference>
<dbReference type="Pfam" id="PF12833">
    <property type="entry name" value="HTH_18"/>
    <property type="match status" value="1"/>
</dbReference>
<evidence type="ECO:0000313" key="6">
    <source>
        <dbReference type="Proteomes" id="UP000292564"/>
    </source>
</evidence>
<dbReference type="SMART" id="SM00342">
    <property type="entry name" value="HTH_ARAC"/>
    <property type="match status" value="1"/>
</dbReference>
<feature type="domain" description="HTH araC/xylS-type" evidence="4">
    <location>
        <begin position="232"/>
        <end position="334"/>
    </location>
</feature>
<dbReference type="Gene3D" id="1.10.10.60">
    <property type="entry name" value="Homeodomain-like"/>
    <property type="match status" value="1"/>
</dbReference>
<evidence type="ECO:0000259" key="4">
    <source>
        <dbReference type="PROSITE" id="PS01124"/>
    </source>
</evidence>
<dbReference type="OrthoDB" id="5464689at2"/>
<evidence type="ECO:0000256" key="1">
    <source>
        <dbReference type="ARBA" id="ARBA00023015"/>
    </source>
</evidence>
<evidence type="ECO:0000313" key="5">
    <source>
        <dbReference type="EMBL" id="RZU53964.1"/>
    </source>
</evidence>
<keyword evidence="6" id="KW-1185">Reference proteome</keyword>
<dbReference type="PANTHER" id="PTHR46796">
    <property type="entry name" value="HTH-TYPE TRANSCRIPTIONAL ACTIVATOR RHAS-RELATED"/>
    <property type="match status" value="1"/>
</dbReference>
<dbReference type="SUPFAM" id="SSF46689">
    <property type="entry name" value="Homeodomain-like"/>
    <property type="match status" value="2"/>
</dbReference>
<dbReference type="Proteomes" id="UP000292564">
    <property type="component" value="Unassembled WGS sequence"/>
</dbReference>
<dbReference type="PANTHER" id="PTHR46796:SF12">
    <property type="entry name" value="HTH-TYPE DNA-BINDING TRANSCRIPTIONAL ACTIVATOR EUTR"/>
    <property type="match status" value="1"/>
</dbReference>
<dbReference type="InterPro" id="IPR009057">
    <property type="entry name" value="Homeodomain-like_sf"/>
</dbReference>
<dbReference type="GO" id="GO:0003700">
    <property type="term" value="F:DNA-binding transcription factor activity"/>
    <property type="evidence" value="ECO:0007669"/>
    <property type="project" value="InterPro"/>
</dbReference>
<evidence type="ECO:0000256" key="2">
    <source>
        <dbReference type="ARBA" id="ARBA00023125"/>
    </source>
</evidence>
<dbReference type="EMBL" id="SHKY01000001">
    <property type="protein sequence ID" value="RZU53964.1"/>
    <property type="molecule type" value="Genomic_DNA"/>
</dbReference>
<keyword evidence="1" id="KW-0805">Transcription regulation</keyword>
<accession>A0A4Q7ZSW8</accession>
<dbReference type="InterPro" id="IPR050204">
    <property type="entry name" value="AraC_XylS_family_regulators"/>
</dbReference>
<reference evidence="5 6" key="1">
    <citation type="submission" date="2019-02" db="EMBL/GenBank/DDBJ databases">
        <title>Sequencing the genomes of 1000 actinobacteria strains.</title>
        <authorList>
            <person name="Klenk H.-P."/>
        </authorList>
    </citation>
    <scope>NUCLEOTIDE SEQUENCE [LARGE SCALE GENOMIC DNA]</scope>
    <source>
        <strain evidence="5 6">DSM 45162</strain>
    </source>
</reference>
<proteinExistence type="predicted"/>
<evidence type="ECO:0000256" key="3">
    <source>
        <dbReference type="ARBA" id="ARBA00023163"/>
    </source>
</evidence>
<dbReference type="AlphaFoldDB" id="A0A4Q7ZSW8"/>
<sequence>MRDEDGRRGERSAGGLASPAHVGRIFTRSPDEHHAWISSRYHDHERRVRVHGRDFSFLAEYCALGELAAVRSSYTAASAETTWQPMAHILAVHLSAGRCRHRWRGGEAWLGERGTMLLPPYGYDHFSDCSDSSGVTLPMEVVLRVAEEATGLDRAAVRFTGLLPVTPTAHRHWLTTADYVRRGIYSLALAPPLLLSAAEQMVAASMLATFPNTTMTTDVRGPRDAATPATVRRAMAFIDARAEHPITLTDIAAAVGVVPRTLQYAFRRHRDITPLGYLRQVRLARAHEQLLAAEPGDGTTVAAVAARWGFARPHRFATAYRQAYDQPPAQTLRS</sequence>
<dbReference type="PROSITE" id="PS01124">
    <property type="entry name" value="HTH_ARAC_FAMILY_2"/>
    <property type="match status" value="1"/>
</dbReference>
<protein>
    <submittedName>
        <fullName evidence="5">AraC-like DNA-binding protein</fullName>
    </submittedName>
</protein>
<dbReference type="RefSeq" id="WP_130512396.1">
    <property type="nucleotide sequence ID" value="NZ_SHKY01000001.1"/>
</dbReference>
<name>A0A4Q7ZSW8_9ACTN</name>
<keyword evidence="3" id="KW-0804">Transcription</keyword>
<keyword evidence="2 5" id="KW-0238">DNA-binding</keyword>
<comment type="caution">
    <text evidence="5">The sequence shown here is derived from an EMBL/GenBank/DDBJ whole genome shotgun (WGS) entry which is preliminary data.</text>
</comment>
<gene>
    <name evidence="5" type="ORF">EV385_5900</name>
</gene>
<dbReference type="InterPro" id="IPR018060">
    <property type="entry name" value="HTH_AraC"/>
</dbReference>